<evidence type="ECO:0000256" key="3">
    <source>
        <dbReference type="ARBA" id="ARBA00022692"/>
    </source>
</evidence>
<keyword evidence="6 7" id="KW-0472">Membrane</keyword>
<feature type="transmembrane region" description="Helical" evidence="7">
    <location>
        <begin position="426"/>
        <end position="447"/>
    </location>
</feature>
<keyword evidence="5 7" id="KW-1133">Transmembrane helix</keyword>
<dbReference type="PaxDb" id="55529-EKX37802"/>
<feature type="transmembrane region" description="Helical" evidence="7">
    <location>
        <begin position="492"/>
        <end position="516"/>
    </location>
</feature>
<reference evidence="8 10" key="1">
    <citation type="journal article" date="2012" name="Nature">
        <title>Algal genomes reveal evolutionary mosaicism and the fate of nucleomorphs.</title>
        <authorList>
            <consortium name="DOE Joint Genome Institute"/>
            <person name="Curtis B.A."/>
            <person name="Tanifuji G."/>
            <person name="Burki F."/>
            <person name="Gruber A."/>
            <person name="Irimia M."/>
            <person name="Maruyama S."/>
            <person name="Arias M.C."/>
            <person name="Ball S.G."/>
            <person name="Gile G.H."/>
            <person name="Hirakawa Y."/>
            <person name="Hopkins J.F."/>
            <person name="Kuo A."/>
            <person name="Rensing S.A."/>
            <person name="Schmutz J."/>
            <person name="Symeonidi A."/>
            <person name="Elias M."/>
            <person name="Eveleigh R.J."/>
            <person name="Herman E.K."/>
            <person name="Klute M.J."/>
            <person name="Nakayama T."/>
            <person name="Obornik M."/>
            <person name="Reyes-Prieto A."/>
            <person name="Armbrust E.V."/>
            <person name="Aves S.J."/>
            <person name="Beiko R.G."/>
            <person name="Coutinho P."/>
            <person name="Dacks J.B."/>
            <person name="Durnford D.G."/>
            <person name="Fast N.M."/>
            <person name="Green B.R."/>
            <person name="Grisdale C.J."/>
            <person name="Hempel F."/>
            <person name="Henrissat B."/>
            <person name="Hoppner M.P."/>
            <person name="Ishida K."/>
            <person name="Kim E."/>
            <person name="Koreny L."/>
            <person name="Kroth P.G."/>
            <person name="Liu Y."/>
            <person name="Malik S.B."/>
            <person name="Maier U.G."/>
            <person name="McRose D."/>
            <person name="Mock T."/>
            <person name="Neilson J.A."/>
            <person name="Onodera N.T."/>
            <person name="Poole A.M."/>
            <person name="Pritham E.J."/>
            <person name="Richards T.A."/>
            <person name="Rocap G."/>
            <person name="Roy S.W."/>
            <person name="Sarai C."/>
            <person name="Schaack S."/>
            <person name="Shirato S."/>
            <person name="Slamovits C.H."/>
            <person name="Spencer D.F."/>
            <person name="Suzuki S."/>
            <person name="Worden A.Z."/>
            <person name="Zauner S."/>
            <person name="Barry K."/>
            <person name="Bell C."/>
            <person name="Bharti A.K."/>
            <person name="Crow J.A."/>
            <person name="Grimwood J."/>
            <person name="Kramer R."/>
            <person name="Lindquist E."/>
            <person name="Lucas S."/>
            <person name="Salamov A."/>
            <person name="McFadden G.I."/>
            <person name="Lane C.E."/>
            <person name="Keeling P.J."/>
            <person name="Gray M.W."/>
            <person name="Grigoriev I.V."/>
            <person name="Archibald J.M."/>
        </authorList>
    </citation>
    <scope>NUCLEOTIDE SEQUENCE</scope>
    <source>
        <strain evidence="8 10">CCMP2712</strain>
    </source>
</reference>
<dbReference type="Pfam" id="PF02990">
    <property type="entry name" value="EMP70"/>
    <property type="match status" value="1"/>
</dbReference>
<dbReference type="KEGG" id="gtt:GUITHDRAFT_158562"/>
<reference evidence="9" key="3">
    <citation type="submission" date="2015-06" db="UniProtKB">
        <authorList>
            <consortium name="EnsemblProtists"/>
        </authorList>
    </citation>
    <scope>IDENTIFICATION</scope>
</reference>
<evidence type="ECO:0000256" key="6">
    <source>
        <dbReference type="ARBA" id="ARBA00023136"/>
    </source>
</evidence>
<dbReference type="GO" id="GO:0072657">
    <property type="term" value="P:protein localization to membrane"/>
    <property type="evidence" value="ECO:0007669"/>
    <property type="project" value="TreeGrafter"/>
</dbReference>
<evidence type="ECO:0000313" key="9">
    <source>
        <dbReference type="EnsemblProtists" id="EKX37802"/>
    </source>
</evidence>
<comment type="subcellular location">
    <subcellularLocation>
        <location evidence="1">Membrane</location>
        <topology evidence="1">Multi-pass membrane protein</topology>
    </subcellularLocation>
</comment>
<feature type="transmembrane region" description="Helical" evidence="7">
    <location>
        <begin position="285"/>
        <end position="312"/>
    </location>
</feature>
<comment type="caution">
    <text evidence="7">Lacks conserved residue(s) required for the propagation of feature annotation.</text>
</comment>
<feature type="signal peptide" evidence="7">
    <location>
        <begin position="1"/>
        <end position="22"/>
    </location>
</feature>
<dbReference type="eggNOG" id="KOG1277">
    <property type="taxonomic scope" value="Eukaryota"/>
</dbReference>
<evidence type="ECO:0000256" key="7">
    <source>
        <dbReference type="RuleBase" id="RU363079"/>
    </source>
</evidence>
<feature type="transmembrane region" description="Helical" evidence="7">
    <location>
        <begin position="318"/>
        <end position="338"/>
    </location>
</feature>
<keyword evidence="3 7" id="KW-0812">Transmembrane</keyword>
<dbReference type="GO" id="GO:0016020">
    <property type="term" value="C:membrane"/>
    <property type="evidence" value="ECO:0007669"/>
    <property type="project" value="UniProtKB-SubCell"/>
</dbReference>
<dbReference type="AlphaFoldDB" id="L1IP30"/>
<name>L1IP30_GUITC</name>
<dbReference type="Proteomes" id="UP000011087">
    <property type="component" value="Unassembled WGS sequence"/>
</dbReference>
<dbReference type="InterPro" id="IPR004240">
    <property type="entry name" value="EMP70"/>
</dbReference>
<feature type="chain" id="PRO_5008451365" description="Transmembrane 9 superfamily member" evidence="7">
    <location>
        <begin position="23"/>
        <end position="572"/>
    </location>
</feature>
<evidence type="ECO:0000256" key="4">
    <source>
        <dbReference type="ARBA" id="ARBA00022729"/>
    </source>
</evidence>
<proteinExistence type="inferred from homology"/>
<dbReference type="OMA" id="ANSVAWY"/>
<dbReference type="EMBL" id="JH993055">
    <property type="protein sequence ID" value="EKX37802.1"/>
    <property type="molecule type" value="Genomic_DNA"/>
</dbReference>
<dbReference type="EnsemblProtists" id="EKX37802">
    <property type="protein sequence ID" value="EKX37802"/>
    <property type="gene ID" value="GUITHDRAFT_158562"/>
</dbReference>
<dbReference type="RefSeq" id="XP_005824782.1">
    <property type="nucleotide sequence ID" value="XM_005824725.1"/>
</dbReference>
<dbReference type="OrthoDB" id="428822at2759"/>
<accession>L1IP30</accession>
<evidence type="ECO:0000256" key="5">
    <source>
        <dbReference type="ARBA" id="ARBA00022989"/>
    </source>
</evidence>
<protein>
    <recommendedName>
        <fullName evidence="7">Transmembrane 9 superfamily member</fullName>
    </recommendedName>
</protein>
<comment type="similarity">
    <text evidence="2 7">Belongs to the nonaspanin (TM9SF) (TC 9.A.2) family.</text>
</comment>
<evidence type="ECO:0000256" key="1">
    <source>
        <dbReference type="ARBA" id="ARBA00004141"/>
    </source>
</evidence>
<dbReference type="HOGENOM" id="CLU_010714_0_2_1"/>
<sequence length="572" mass="65543">MSKACGEFLILSWFLALAVVSSQSTKYQKGDPVPLFANKVGPFANPSEQYEYYTLPFCAPREEFRKSQHLGEVLAGDRMMKTLFTLPFLVPFESKKLCSYKLSRKDIEAFQRAIDDDYYFEFIYDDLPLWGFIGEKETNLVDGQNVTSYFLFTNYIFSMAYNNDGQIVEVNWEHDPNNRLDISDSTESRPISFYYSARWSKSHLPSRDHVEQPSPQHLEIRWFSIFNSIVTVLLLTGFLATILVRVLKNDFLRYSRMDEEDHEAEESGWKLVHGDVFRYPPQKELFCAILGNGTQLLCLCIGILFLACLGVYSQYNRGALFVAALFIFAFTSGINGYVNGNMYAKLEGSNWATFLNFVAVSYNSSTALPFGTIVIILLILTLVSFPLNVIGGISGRNFSSPMDAPCRTTKMPREIPPLPWHRKAPWQILMAGFLPFSAIYIELYYVFASVWGHQLYSLYGILTLVFIILLVVTAFITIALTYFQLAIEDHQWWWRSIFSGGSTGIFIFVYCIYCVFRRVGRACNTISGFMQTSFFFGYMGVACYGAWLLLGSVGFFSSFYFVRYIYKNIKCE</sequence>
<feature type="transmembrane region" description="Helical" evidence="7">
    <location>
        <begin position="370"/>
        <end position="393"/>
    </location>
</feature>
<organism evidence="8">
    <name type="scientific">Guillardia theta (strain CCMP2712)</name>
    <name type="common">Cryptophyte</name>
    <dbReference type="NCBI Taxonomy" id="905079"/>
    <lineage>
        <taxon>Eukaryota</taxon>
        <taxon>Cryptophyceae</taxon>
        <taxon>Pyrenomonadales</taxon>
        <taxon>Geminigeraceae</taxon>
        <taxon>Guillardia</taxon>
    </lineage>
</organism>
<evidence type="ECO:0000313" key="8">
    <source>
        <dbReference type="EMBL" id="EKX37802.1"/>
    </source>
</evidence>
<dbReference type="PANTHER" id="PTHR10766:SF177">
    <property type="entry name" value="TRANSMEMBRANE 9 SUPERFAMILY MEMBER 1"/>
    <property type="match status" value="1"/>
</dbReference>
<reference evidence="10" key="2">
    <citation type="submission" date="2012-11" db="EMBL/GenBank/DDBJ databases">
        <authorList>
            <person name="Kuo A."/>
            <person name="Curtis B.A."/>
            <person name="Tanifuji G."/>
            <person name="Burki F."/>
            <person name="Gruber A."/>
            <person name="Irimia M."/>
            <person name="Maruyama S."/>
            <person name="Arias M.C."/>
            <person name="Ball S.G."/>
            <person name="Gile G.H."/>
            <person name="Hirakawa Y."/>
            <person name="Hopkins J.F."/>
            <person name="Rensing S.A."/>
            <person name="Schmutz J."/>
            <person name="Symeonidi A."/>
            <person name="Elias M."/>
            <person name="Eveleigh R.J."/>
            <person name="Herman E.K."/>
            <person name="Klute M.J."/>
            <person name="Nakayama T."/>
            <person name="Obornik M."/>
            <person name="Reyes-Prieto A."/>
            <person name="Armbrust E.V."/>
            <person name="Aves S.J."/>
            <person name="Beiko R.G."/>
            <person name="Coutinho P."/>
            <person name="Dacks J.B."/>
            <person name="Durnford D.G."/>
            <person name="Fast N.M."/>
            <person name="Green B.R."/>
            <person name="Grisdale C."/>
            <person name="Hempe F."/>
            <person name="Henrissat B."/>
            <person name="Hoppner M.P."/>
            <person name="Ishida K.-I."/>
            <person name="Kim E."/>
            <person name="Koreny L."/>
            <person name="Kroth P.G."/>
            <person name="Liu Y."/>
            <person name="Malik S.-B."/>
            <person name="Maier U.G."/>
            <person name="McRose D."/>
            <person name="Mock T."/>
            <person name="Neilson J.A."/>
            <person name="Onodera N.T."/>
            <person name="Poole A.M."/>
            <person name="Pritham E.J."/>
            <person name="Richards T.A."/>
            <person name="Rocap G."/>
            <person name="Roy S.W."/>
            <person name="Sarai C."/>
            <person name="Schaack S."/>
            <person name="Shirato S."/>
            <person name="Slamovits C.H."/>
            <person name="Spencer D.F."/>
            <person name="Suzuki S."/>
            <person name="Worden A.Z."/>
            <person name="Zauner S."/>
            <person name="Barry K."/>
            <person name="Bell C."/>
            <person name="Bharti A.K."/>
            <person name="Crow J.A."/>
            <person name="Grimwood J."/>
            <person name="Kramer R."/>
            <person name="Lindquist E."/>
            <person name="Lucas S."/>
            <person name="Salamov A."/>
            <person name="McFadden G.I."/>
            <person name="Lane C.E."/>
            <person name="Keeling P.J."/>
            <person name="Gray M.W."/>
            <person name="Grigoriev I.V."/>
            <person name="Archibald J.M."/>
        </authorList>
    </citation>
    <scope>NUCLEOTIDE SEQUENCE</scope>
    <source>
        <strain evidence="10">CCMP2712</strain>
    </source>
</reference>
<evidence type="ECO:0000313" key="10">
    <source>
        <dbReference type="Proteomes" id="UP000011087"/>
    </source>
</evidence>
<keyword evidence="4 7" id="KW-0732">Signal</keyword>
<feature type="transmembrane region" description="Helical" evidence="7">
    <location>
        <begin position="222"/>
        <end position="247"/>
    </location>
</feature>
<gene>
    <name evidence="8" type="ORF">GUITHDRAFT_158562</name>
</gene>
<dbReference type="GeneID" id="17294526"/>
<keyword evidence="10" id="KW-1185">Reference proteome</keyword>
<dbReference type="PANTHER" id="PTHR10766">
    <property type="entry name" value="TRANSMEMBRANE 9 SUPERFAMILY PROTEIN"/>
    <property type="match status" value="1"/>
</dbReference>
<feature type="transmembrane region" description="Helical" evidence="7">
    <location>
        <begin position="459"/>
        <end position="480"/>
    </location>
</feature>
<evidence type="ECO:0000256" key="2">
    <source>
        <dbReference type="ARBA" id="ARBA00005227"/>
    </source>
</evidence>